<feature type="domain" description="DUF4116" evidence="1">
    <location>
        <begin position="380"/>
        <end position="428"/>
    </location>
</feature>
<sequence>MLKAKITKTEDFSDSENEFKNNHQQIVWIHSPPRNVRIILVDFVHSHHDDPNDHTCEKQHPQRLELLLKKKFSLQQLGKKKWLEKREMKFSKFFPIEFMNDKEFVFNHIKKYHYGLQFASKQLHDDKDFVMQLVEQFGYSHLSHASTKIRNDKQLLLKIIAKHAQAMSCSFNLLRETDFILSAVRLNGEALWHVSDEFKNNKNIVLTAVKNNWTVVNCITGTLKEDQEIIIEAIKQDKNALGWVWKTSNYLLQDDDFMLTVVKIIYPKEFESIDSFDYSQKEVMMKLVHDFPFLLEFASNKLKRDREIVMNAIRNDGCALQLASPFLQTDKIIAMTAVQQNGNALKFVSEVLKRNRALVLAAVSQNGQAIEYACNELRMDPEIARTTVKTHSRAVDFCTAEMRNDKEFLLSAIRHNGYVVKKASKALRNDKEIMLAAVRNCGTTLEYASEELKCDKEIVLTAVRQSVYSIQFANERLKDHDEEIMLEAIALNSGAWECISSKRLHDKEFLLKAIQRVVGCENRIANGVVPKEFATSKEFMLKAVKIANSL</sequence>
<comment type="caution">
    <text evidence="2">The sequence shown here is derived from an EMBL/GenBank/DDBJ whole genome shotgun (WGS) entry which is preliminary data.</text>
</comment>
<accession>A0A6A5BKJ7</accession>
<proteinExistence type="predicted"/>
<feature type="domain" description="DUF4116" evidence="1">
    <location>
        <begin position="281"/>
        <end position="327"/>
    </location>
</feature>
<dbReference type="VEuPathDB" id="AmoebaDB:NfTy_066000"/>
<feature type="domain" description="DUF4116" evidence="1">
    <location>
        <begin position="330"/>
        <end position="378"/>
    </location>
</feature>
<dbReference type="VEuPathDB" id="AmoebaDB:NF0056570"/>
<reference evidence="2 3" key="1">
    <citation type="journal article" date="2019" name="Sci. Rep.">
        <title>Nanopore sequencing improves the draft genome of the human pathogenic amoeba Naegleria fowleri.</title>
        <authorList>
            <person name="Liechti N."/>
            <person name="Schurch N."/>
            <person name="Bruggmann R."/>
            <person name="Wittwer M."/>
        </authorList>
    </citation>
    <scope>NUCLEOTIDE SEQUENCE [LARGE SCALE GENOMIC DNA]</scope>
    <source>
        <strain evidence="2 3">ATCC 30894</strain>
    </source>
</reference>
<dbReference type="Proteomes" id="UP000444721">
    <property type="component" value="Unassembled WGS sequence"/>
</dbReference>
<dbReference type="GeneID" id="68112628"/>
<feature type="domain" description="DUF4116" evidence="1">
    <location>
        <begin position="178"/>
        <end position="219"/>
    </location>
</feature>
<dbReference type="InterPro" id="IPR025197">
    <property type="entry name" value="DUF4116"/>
</dbReference>
<protein>
    <recommendedName>
        <fullName evidence="1">DUF4116 domain-containing protein</fullName>
    </recommendedName>
</protein>
<dbReference type="RefSeq" id="XP_044560129.1">
    <property type="nucleotide sequence ID" value="XM_044708932.1"/>
</dbReference>
<feature type="domain" description="DUF4116" evidence="1">
    <location>
        <begin position="430"/>
        <end position="478"/>
    </location>
</feature>
<dbReference type="EMBL" id="VFQX01000044">
    <property type="protein sequence ID" value="KAF0975416.1"/>
    <property type="molecule type" value="Genomic_DNA"/>
</dbReference>
<name>A0A6A5BKJ7_NAEFO</name>
<feature type="domain" description="DUF4116" evidence="1">
    <location>
        <begin position="126"/>
        <end position="169"/>
    </location>
</feature>
<dbReference type="VEuPathDB" id="AmoebaDB:FDP41_005410"/>
<dbReference type="VEuPathDB" id="AmoebaDB:NF0014900"/>
<evidence type="ECO:0000313" key="2">
    <source>
        <dbReference type="EMBL" id="KAF0975416.1"/>
    </source>
</evidence>
<evidence type="ECO:0000313" key="3">
    <source>
        <dbReference type="Proteomes" id="UP000444721"/>
    </source>
</evidence>
<gene>
    <name evidence="2" type="ORF">FDP41_005410</name>
</gene>
<organism evidence="2 3">
    <name type="scientific">Naegleria fowleri</name>
    <name type="common">Brain eating amoeba</name>
    <dbReference type="NCBI Taxonomy" id="5763"/>
    <lineage>
        <taxon>Eukaryota</taxon>
        <taxon>Discoba</taxon>
        <taxon>Heterolobosea</taxon>
        <taxon>Tetramitia</taxon>
        <taxon>Eutetramitia</taxon>
        <taxon>Vahlkampfiidae</taxon>
        <taxon>Naegleria</taxon>
    </lineage>
</organism>
<dbReference type="AlphaFoldDB" id="A0A6A5BKJ7"/>
<evidence type="ECO:0000259" key="1">
    <source>
        <dbReference type="Pfam" id="PF13475"/>
    </source>
</evidence>
<dbReference type="Pfam" id="PF13475">
    <property type="entry name" value="DUF4116"/>
    <property type="match status" value="6"/>
</dbReference>
<keyword evidence="3" id="KW-1185">Reference proteome</keyword>